<evidence type="ECO:0000259" key="5">
    <source>
        <dbReference type="Pfam" id="PF00667"/>
    </source>
</evidence>
<keyword evidence="3" id="KW-0274">FAD</keyword>
<evidence type="ECO:0000313" key="6">
    <source>
        <dbReference type="Proteomes" id="UP000504604"/>
    </source>
</evidence>
<dbReference type="InterPro" id="IPR023173">
    <property type="entry name" value="NADPH_Cyt_P450_Rdtase_alpha"/>
</dbReference>
<keyword evidence="2" id="KW-0285">Flavoprotein</keyword>
<evidence type="ECO:0000256" key="2">
    <source>
        <dbReference type="ARBA" id="ARBA00022630"/>
    </source>
</evidence>
<protein>
    <submittedName>
        <fullName evidence="7">NADPH--cytochrome P450 reductase-like isoform X1</fullName>
    </submittedName>
</protein>
<feature type="domain" description="Sulfite reductase [NADPH] flavoprotein alpha-component-like FAD-binding" evidence="5">
    <location>
        <begin position="19"/>
        <end position="166"/>
    </location>
</feature>
<name>A0A8M8UKF0_SESIN</name>
<dbReference type="GO" id="GO:0010181">
    <property type="term" value="F:FMN binding"/>
    <property type="evidence" value="ECO:0007669"/>
    <property type="project" value="TreeGrafter"/>
</dbReference>
<reference evidence="7" key="1">
    <citation type="submission" date="2025-08" db="UniProtKB">
        <authorList>
            <consortium name="RefSeq"/>
        </authorList>
    </citation>
    <scope>IDENTIFICATION</scope>
</reference>
<dbReference type="PANTHER" id="PTHR19384:SF111">
    <property type="entry name" value="NADPH--CYTOCHROME P450 REDUCTASE 1"/>
    <property type="match status" value="1"/>
</dbReference>
<keyword evidence="4" id="KW-0560">Oxidoreductase</keyword>
<organism evidence="6 7">
    <name type="scientific">Sesamum indicum</name>
    <name type="common">Oriental sesame</name>
    <name type="synonym">Sesamum orientale</name>
    <dbReference type="NCBI Taxonomy" id="4182"/>
    <lineage>
        <taxon>Eukaryota</taxon>
        <taxon>Viridiplantae</taxon>
        <taxon>Streptophyta</taxon>
        <taxon>Embryophyta</taxon>
        <taxon>Tracheophyta</taxon>
        <taxon>Spermatophyta</taxon>
        <taxon>Magnoliopsida</taxon>
        <taxon>eudicotyledons</taxon>
        <taxon>Gunneridae</taxon>
        <taxon>Pentapetalae</taxon>
        <taxon>asterids</taxon>
        <taxon>lamiids</taxon>
        <taxon>Lamiales</taxon>
        <taxon>Pedaliaceae</taxon>
        <taxon>Sesamum</taxon>
    </lineage>
</organism>
<evidence type="ECO:0000256" key="3">
    <source>
        <dbReference type="ARBA" id="ARBA00022827"/>
    </source>
</evidence>
<evidence type="ECO:0000256" key="4">
    <source>
        <dbReference type="ARBA" id="ARBA00023002"/>
    </source>
</evidence>
<dbReference type="GO" id="GO:0005829">
    <property type="term" value="C:cytosol"/>
    <property type="evidence" value="ECO:0007669"/>
    <property type="project" value="TreeGrafter"/>
</dbReference>
<dbReference type="AlphaFoldDB" id="A0A8M8UKF0"/>
<dbReference type="RefSeq" id="XP_020547153.1">
    <property type="nucleotide sequence ID" value="XM_020691494.1"/>
</dbReference>
<dbReference type="SUPFAM" id="SSF63380">
    <property type="entry name" value="Riboflavin synthase domain-like"/>
    <property type="match status" value="1"/>
</dbReference>
<dbReference type="Proteomes" id="UP000504604">
    <property type="component" value="Unplaced"/>
</dbReference>
<evidence type="ECO:0000256" key="1">
    <source>
        <dbReference type="ARBA" id="ARBA00001974"/>
    </source>
</evidence>
<dbReference type="OrthoDB" id="1712445at2759"/>
<gene>
    <name evidence="7" type="primary">LOC105179934</name>
</gene>
<keyword evidence="6" id="KW-1185">Reference proteome</keyword>
<evidence type="ECO:0000313" key="7">
    <source>
        <dbReference type="RefSeq" id="XP_020547153.1"/>
    </source>
</evidence>
<dbReference type="GO" id="GO:0003958">
    <property type="term" value="F:NADPH-hemoprotein reductase activity"/>
    <property type="evidence" value="ECO:0007669"/>
    <property type="project" value="TreeGrafter"/>
</dbReference>
<proteinExistence type="predicted"/>
<sequence>MIPVQAVPMGTLPMMFIVHAELHTPESDCSCIHLEFDLSGTGLVYQTGDHVGVFAGNCDETVEEAAKLLGQPLNLLFSIHSDKDDGTSLGCSLPPPFPGPCTLRTALACYADLLNPPRKASLIAFAAHAAETSEVETLEFLSSPQGKCTIPKVKYQVSRHAVQISAPATVSHFIQHL</sequence>
<dbReference type="GeneID" id="105179934"/>
<comment type="cofactor">
    <cofactor evidence="1">
        <name>FAD</name>
        <dbReference type="ChEBI" id="CHEBI:57692"/>
    </cofactor>
</comment>
<dbReference type="Gene3D" id="1.20.990.10">
    <property type="entry name" value="NADPH-cytochrome p450 Reductase, Chain A, domain 3"/>
    <property type="match status" value="1"/>
</dbReference>
<dbReference type="KEGG" id="sind:105179934"/>
<dbReference type="PANTHER" id="PTHR19384">
    <property type="entry name" value="NITRIC OXIDE SYNTHASE-RELATED"/>
    <property type="match status" value="1"/>
</dbReference>
<dbReference type="GO" id="GO:0050660">
    <property type="term" value="F:flavin adenine dinucleotide binding"/>
    <property type="evidence" value="ECO:0007669"/>
    <property type="project" value="TreeGrafter"/>
</dbReference>
<dbReference type="InterPro" id="IPR003097">
    <property type="entry name" value="CysJ-like_FAD-binding"/>
</dbReference>
<accession>A0A8M8UKF0</accession>
<dbReference type="Gene3D" id="2.40.30.10">
    <property type="entry name" value="Translation factors"/>
    <property type="match status" value="1"/>
</dbReference>
<dbReference type="Pfam" id="PF00667">
    <property type="entry name" value="FAD_binding_1"/>
    <property type="match status" value="1"/>
</dbReference>
<dbReference type="InterPro" id="IPR017938">
    <property type="entry name" value="Riboflavin_synthase-like_b-brl"/>
</dbReference>